<keyword evidence="1" id="KW-0285">Flavoprotein</keyword>
<organism evidence="6 7">
    <name type="scientific">Pedococcus ginsenosidimutans</name>
    <dbReference type="NCBI Taxonomy" id="490570"/>
    <lineage>
        <taxon>Bacteria</taxon>
        <taxon>Bacillati</taxon>
        <taxon>Actinomycetota</taxon>
        <taxon>Actinomycetes</taxon>
        <taxon>Micrococcales</taxon>
        <taxon>Intrasporangiaceae</taxon>
        <taxon>Pedococcus</taxon>
    </lineage>
</organism>
<keyword evidence="2" id="KW-0288">FMN</keyword>
<feature type="domain" description="Luciferase-like" evidence="5">
    <location>
        <begin position="190"/>
        <end position="450"/>
    </location>
</feature>
<evidence type="ECO:0000313" key="7">
    <source>
        <dbReference type="Proteomes" id="UP001500556"/>
    </source>
</evidence>
<reference evidence="7" key="1">
    <citation type="journal article" date="2019" name="Int. J. Syst. Evol. Microbiol.">
        <title>The Global Catalogue of Microorganisms (GCM) 10K type strain sequencing project: providing services to taxonomists for standard genome sequencing and annotation.</title>
        <authorList>
            <consortium name="The Broad Institute Genomics Platform"/>
            <consortium name="The Broad Institute Genome Sequencing Center for Infectious Disease"/>
            <person name="Wu L."/>
            <person name="Ma J."/>
        </authorList>
    </citation>
    <scope>NUCLEOTIDE SEQUENCE [LARGE SCALE GENOMIC DNA]</scope>
    <source>
        <strain evidence="7">JCM 18961</strain>
    </source>
</reference>
<dbReference type="Pfam" id="PF00296">
    <property type="entry name" value="Bac_luciferase"/>
    <property type="match status" value="1"/>
</dbReference>
<dbReference type="InterPro" id="IPR011251">
    <property type="entry name" value="Luciferase-like_dom"/>
</dbReference>
<name>A0ABP8XL54_9MICO</name>
<evidence type="ECO:0000256" key="2">
    <source>
        <dbReference type="ARBA" id="ARBA00022643"/>
    </source>
</evidence>
<accession>A0ABP8XL54</accession>
<dbReference type="PANTHER" id="PTHR42847">
    <property type="entry name" value="ALKANESULFONATE MONOOXYGENASE"/>
    <property type="match status" value="1"/>
</dbReference>
<dbReference type="InterPro" id="IPR027417">
    <property type="entry name" value="P-loop_NTPase"/>
</dbReference>
<keyword evidence="4" id="KW-0503">Monooxygenase</keyword>
<evidence type="ECO:0000256" key="4">
    <source>
        <dbReference type="ARBA" id="ARBA00023033"/>
    </source>
</evidence>
<dbReference type="SUPFAM" id="SSF51679">
    <property type="entry name" value="Bacterial luciferase-like"/>
    <property type="match status" value="1"/>
</dbReference>
<dbReference type="InterPro" id="IPR050172">
    <property type="entry name" value="SsuD_RutA_monooxygenase"/>
</dbReference>
<dbReference type="Pfam" id="PF13671">
    <property type="entry name" value="AAA_33"/>
    <property type="match status" value="1"/>
</dbReference>
<keyword evidence="7" id="KW-1185">Reference proteome</keyword>
<gene>
    <name evidence="6" type="ORF">GCM10025782_03080</name>
</gene>
<evidence type="ECO:0000256" key="1">
    <source>
        <dbReference type="ARBA" id="ARBA00022630"/>
    </source>
</evidence>
<dbReference type="EMBL" id="BAABLO010000001">
    <property type="protein sequence ID" value="GAA4710434.1"/>
    <property type="molecule type" value="Genomic_DNA"/>
</dbReference>
<evidence type="ECO:0000313" key="6">
    <source>
        <dbReference type="EMBL" id="GAA4710434.1"/>
    </source>
</evidence>
<dbReference type="Proteomes" id="UP001500556">
    <property type="component" value="Unassembled WGS sequence"/>
</dbReference>
<proteinExistence type="predicted"/>
<dbReference type="PANTHER" id="PTHR42847:SF4">
    <property type="entry name" value="ALKANESULFONATE MONOOXYGENASE-RELATED"/>
    <property type="match status" value="1"/>
</dbReference>
<dbReference type="RefSeq" id="WP_345500675.1">
    <property type="nucleotide sequence ID" value="NZ_BAABLO010000001.1"/>
</dbReference>
<dbReference type="SUPFAM" id="SSF52540">
    <property type="entry name" value="P-loop containing nucleoside triphosphate hydrolases"/>
    <property type="match status" value="1"/>
</dbReference>
<dbReference type="InterPro" id="IPR036661">
    <property type="entry name" value="Luciferase-like_sf"/>
</dbReference>
<protein>
    <recommendedName>
        <fullName evidence="5">Luciferase-like domain-containing protein</fullName>
    </recommendedName>
</protein>
<evidence type="ECO:0000259" key="5">
    <source>
        <dbReference type="Pfam" id="PF00296"/>
    </source>
</evidence>
<dbReference type="Gene3D" id="3.20.20.30">
    <property type="entry name" value="Luciferase-like domain"/>
    <property type="match status" value="1"/>
</dbReference>
<sequence>MLVGPSGAGKSTWAAAHFRAAEVVSSDALRAVVGSGEHDLDASGDAFSLLDQVVAARLGRRLTVVVDTLGLDHARRADYLERGRSNGMPCVAVLFETPGAVCRERNSGRDRPVPSRVLGQQLAAMDSARSALASEGWDEVVTVTVEDQERDRAGAGTRVEPARRSRADGAGPEVVLQVSRFPWGQDPAGWLRSVALAAVEAGFGGIALMDHLIQIPQVDRAWEPIPEPWVTLGMLAGLGTELRLGTLVSPVTFRPAGVTAKAVATLDVLCGGRAFVGLGAGWWEREHLAFGVPFPPASRRLDLLEQSIETMRALWATGTKAYTGERVSLPETTAYPRPLGRPQVVVGGSGEVRTLRIAARQGDACNLPSDLDTVRHKAAVLAGHCEAAGRDPAEVAVTVLDVPVLGRDRDDTCRRVERLRGRTDAATYARRHHAGEAHQHARRYRELADHGVSTVFLALPDLEGPDDLERAAALLREL</sequence>
<comment type="caution">
    <text evidence="6">The sequence shown here is derived from an EMBL/GenBank/DDBJ whole genome shotgun (WGS) entry which is preliminary data.</text>
</comment>
<dbReference type="Gene3D" id="3.40.50.300">
    <property type="entry name" value="P-loop containing nucleotide triphosphate hydrolases"/>
    <property type="match status" value="1"/>
</dbReference>
<evidence type="ECO:0000256" key="3">
    <source>
        <dbReference type="ARBA" id="ARBA00023002"/>
    </source>
</evidence>
<keyword evidence="3" id="KW-0560">Oxidoreductase</keyword>